<dbReference type="STRING" id="888743.HMPREF9141_1672"/>
<comment type="caution">
    <text evidence="1">The sequence shown here is derived from an EMBL/GenBank/DDBJ whole genome shotgun (WGS) entry which is preliminary data.</text>
</comment>
<name>F0F7V5_9BACT</name>
<gene>
    <name evidence="1" type="ORF">HMPREF9141_1672</name>
</gene>
<reference evidence="1 2" key="1">
    <citation type="submission" date="2011-01" db="EMBL/GenBank/DDBJ databases">
        <authorList>
            <person name="Muzny D."/>
            <person name="Qin X."/>
            <person name="Deng J."/>
            <person name="Jiang H."/>
            <person name="Liu Y."/>
            <person name="Qu J."/>
            <person name="Song X.-Z."/>
            <person name="Zhang L."/>
            <person name="Thornton R."/>
            <person name="Coyle M."/>
            <person name="Francisco L."/>
            <person name="Jackson L."/>
            <person name="Javaid M."/>
            <person name="Korchina V."/>
            <person name="Kovar C."/>
            <person name="Mata R."/>
            <person name="Mathew T."/>
            <person name="Ngo R."/>
            <person name="Nguyen L."/>
            <person name="Nguyen N."/>
            <person name="Okwuonu G."/>
            <person name="Ongeri F."/>
            <person name="Pham C."/>
            <person name="Simmons D."/>
            <person name="Wilczek-Boney K."/>
            <person name="Hale W."/>
            <person name="Jakkamsetti A."/>
            <person name="Pham P."/>
            <person name="Ruth R."/>
            <person name="San Lucas F."/>
            <person name="Warren J."/>
            <person name="Zhang J."/>
            <person name="Zhao Z."/>
            <person name="Zhou C."/>
            <person name="Zhu D."/>
            <person name="Lee S."/>
            <person name="Bess C."/>
            <person name="Blankenburg K."/>
            <person name="Forbes L."/>
            <person name="Fu Q."/>
            <person name="Gubbala S."/>
            <person name="Hirani K."/>
            <person name="Jayaseelan J.C."/>
            <person name="Lara F."/>
            <person name="Munidasa M."/>
            <person name="Palculict T."/>
            <person name="Patil S."/>
            <person name="Pu L.-L."/>
            <person name="Saada N."/>
            <person name="Tang L."/>
            <person name="Weissenberger G."/>
            <person name="Zhu Y."/>
            <person name="Hemphill L."/>
            <person name="Shang Y."/>
            <person name="Youmans B."/>
            <person name="Ayvaz T."/>
            <person name="Ross M."/>
            <person name="Santibanez J."/>
            <person name="Aqrawi P."/>
            <person name="Gross S."/>
            <person name="Joshi V."/>
            <person name="Fowler G."/>
            <person name="Nazareth L."/>
            <person name="Reid J."/>
            <person name="Worley K."/>
            <person name="Petrosino J."/>
            <person name="Highlander S."/>
            <person name="Gibbs R."/>
        </authorList>
    </citation>
    <scope>NUCLEOTIDE SEQUENCE [LARGE SCALE GENOMIC DNA]</scope>
    <source>
        <strain evidence="1 2">DSM 16608</strain>
    </source>
</reference>
<sequence length="39" mass="4889">MFYSYYLYQKVSELSMVLRCEDTLLFLYFQIKTDKFYPT</sequence>
<protein>
    <submittedName>
        <fullName evidence="1">Uncharacterized protein</fullName>
    </submittedName>
</protein>
<dbReference type="EMBL" id="AEWX01000024">
    <property type="protein sequence ID" value="EGC19798.1"/>
    <property type="molecule type" value="Genomic_DNA"/>
</dbReference>
<evidence type="ECO:0000313" key="2">
    <source>
        <dbReference type="Proteomes" id="UP000005697"/>
    </source>
</evidence>
<proteinExistence type="predicted"/>
<evidence type="ECO:0000313" key="1">
    <source>
        <dbReference type="EMBL" id="EGC19798.1"/>
    </source>
</evidence>
<keyword evidence="2" id="KW-1185">Reference proteome</keyword>
<accession>F0F7V5</accession>
<organism evidence="1 2">
    <name type="scientific">Prevotella multiformis DSM 16608</name>
    <dbReference type="NCBI Taxonomy" id="888743"/>
    <lineage>
        <taxon>Bacteria</taxon>
        <taxon>Pseudomonadati</taxon>
        <taxon>Bacteroidota</taxon>
        <taxon>Bacteroidia</taxon>
        <taxon>Bacteroidales</taxon>
        <taxon>Prevotellaceae</taxon>
        <taxon>Prevotella</taxon>
    </lineage>
</organism>
<dbReference type="HOGENOM" id="CLU_3314693_0_0_10"/>
<dbReference type="AlphaFoldDB" id="F0F7V5"/>
<dbReference type="Proteomes" id="UP000005697">
    <property type="component" value="Unassembled WGS sequence"/>
</dbReference>